<dbReference type="PANTHER" id="PTHR43201">
    <property type="entry name" value="ACYL-COA SYNTHETASE"/>
    <property type="match status" value="1"/>
</dbReference>
<dbReference type="InterPro" id="IPR020845">
    <property type="entry name" value="AMP-binding_CS"/>
</dbReference>
<evidence type="ECO:0000313" key="5">
    <source>
        <dbReference type="RefSeq" id="XP_031405871.1"/>
    </source>
</evidence>
<keyword evidence="4" id="KW-1185">Reference proteome</keyword>
<proteinExistence type="predicted"/>
<evidence type="ECO:0000259" key="2">
    <source>
        <dbReference type="Pfam" id="PF00501"/>
    </source>
</evidence>
<reference evidence="5" key="2">
    <citation type="submission" date="2025-08" db="UniProtKB">
        <authorList>
            <consortium name="RefSeq"/>
        </authorList>
    </citation>
    <scope>IDENTIFICATION</scope>
    <source>
        <tissue evidence="5">Leaf</tissue>
    </source>
</reference>
<dbReference type="AlphaFoldDB" id="A0A6P8EKN9"/>
<evidence type="ECO:0000313" key="4">
    <source>
        <dbReference type="Proteomes" id="UP000515151"/>
    </source>
</evidence>
<dbReference type="GO" id="GO:0031956">
    <property type="term" value="F:medium-chain fatty acid-CoA ligase activity"/>
    <property type="evidence" value="ECO:0007669"/>
    <property type="project" value="TreeGrafter"/>
</dbReference>
<dbReference type="InterPro" id="IPR045851">
    <property type="entry name" value="AMP-bd_C_sf"/>
</dbReference>
<dbReference type="Pfam" id="PF13193">
    <property type="entry name" value="AMP-binding_C"/>
    <property type="match status" value="1"/>
</dbReference>
<feature type="compositionally biased region" description="Low complexity" evidence="1">
    <location>
        <begin position="349"/>
        <end position="361"/>
    </location>
</feature>
<dbReference type="RefSeq" id="XP_031405871.1">
    <property type="nucleotide sequence ID" value="XM_031550011.1"/>
</dbReference>
<dbReference type="InterPro" id="IPR042099">
    <property type="entry name" value="ANL_N_sf"/>
</dbReference>
<dbReference type="Proteomes" id="UP000515151">
    <property type="component" value="Chromosome 7"/>
</dbReference>
<dbReference type="GO" id="GO:0006631">
    <property type="term" value="P:fatty acid metabolic process"/>
    <property type="evidence" value="ECO:0007669"/>
    <property type="project" value="TreeGrafter"/>
</dbReference>
<dbReference type="PANTHER" id="PTHR43201:SF32">
    <property type="entry name" value="2-SUCCINYLBENZOATE--COA LIGASE, CHLOROPLASTIC_PEROXISOMAL"/>
    <property type="match status" value="1"/>
</dbReference>
<dbReference type="OrthoDB" id="10253115at2759"/>
<gene>
    <name evidence="5" type="primary">LOC116214625</name>
</gene>
<dbReference type="Gene3D" id="3.30.300.30">
    <property type="match status" value="1"/>
</dbReference>
<dbReference type="PROSITE" id="PS00455">
    <property type="entry name" value="AMP_BINDING"/>
    <property type="match status" value="1"/>
</dbReference>
<keyword evidence="5" id="KW-0436">Ligase</keyword>
<sequence>MTGSFSEPHICQCLNRIAALRRSSPVVIYGERWQTGQQFVDSVLHLAGGLWRLGLAPGDVVAISAFNSDLYLEWLLAIAFVGGIAAPLNYRWSLPEAKFAMLLVQPVLLVTDESCSGWYPELHSSTIPSLKWRILLSSLPSKFPNECSVLTMDKLKFGSQRCSSSNYSWAPEGAVIICFTSGTTGRPKGVTISHSALIAQSMAKIAICGYDEDDIYLHSAPLCHIGGLSSAMAMLMVGACHVLMPKFDAKLAIEVIEKWDVTSLITVPAMMADLISLLRGKEWWKGKDSMKKILNGGGSLSPELIRGATIIFPKAKILSAYGMTEACSSLTFMTLYDPIFQSPDQANLSSRTNRQSSSSQQGIPMGKPAPHVDIRTDADDSLGVGRILVRGPNLMLKYWNQAPTLDCKDQQWFDTGDIGFIDDHGELWLIGREKGRIKSGGENIYPEEVEAVLSQHPGVHGVVVVGVPELRLSEMVVGCVQLKENWQWSNKAYGSVPMNEDHNVLSGEILRQFCKENNLTGFKIPRVFYPWRKAFPTTSTGKVVRGKLRDEVILHLQPLQGRL</sequence>
<dbReference type="InterPro" id="IPR000873">
    <property type="entry name" value="AMP-dep_synth/lig_dom"/>
</dbReference>
<dbReference type="CDD" id="cd04433">
    <property type="entry name" value="AFD_class_I"/>
    <property type="match status" value="1"/>
</dbReference>
<feature type="domain" description="AMP-dependent synthetase/ligase" evidence="2">
    <location>
        <begin position="19"/>
        <end position="399"/>
    </location>
</feature>
<reference evidence="4" key="1">
    <citation type="journal article" date="2020" name="Plant Biotechnol. J.">
        <title>The pomegranate (Punica granatum L.) draft genome dissects genetic divergence between soft- and hard-seeded cultivars.</title>
        <authorList>
            <person name="Luo X."/>
            <person name="Li H."/>
            <person name="Wu Z."/>
            <person name="Yao W."/>
            <person name="Zhao P."/>
            <person name="Cao D."/>
            <person name="Yu H."/>
            <person name="Li K."/>
            <person name="Poudel K."/>
            <person name="Zhao D."/>
            <person name="Zhang F."/>
            <person name="Xia X."/>
            <person name="Chen L."/>
            <person name="Wang Q."/>
            <person name="Jing D."/>
            <person name="Cao S."/>
        </authorList>
    </citation>
    <scope>NUCLEOTIDE SEQUENCE [LARGE SCALE GENOMIC DNA]</scope>
    <source>
        <strain evidence="4">cv. Tunisia</strain>
    </source>
</reference>
<dbReference type="Gene3D" id="3.40.50.12780">
    <property type="entry name" value="N-terminal domain of ligase-like"/>
    <property type="match status" value="1"/>
</dbReference>
<evidence type="ECO:0000256" key="1">
    <source>
        <dbReference type="SAM" id="MobiDB-lite"/>
    </source>
</evidence>
<organism evidence="4 5">
    <name type="scientific">Punica granatum</name>
    <name type="common">Pomegranate</name>
    <dbReference type="NCBI Taxonomy" id="22663"/>
    <lineage>
        <taxon>Eukaryota</taxon>
        <taxon>Viridiplantae</taxon>
        <taxon>Streptophyta</taxon>
        <taxon>Embryophyta</taxon>
        <taxon>Tracheophyta</taxon>
        <taxon>Spermatophyta</taxon>
        <taxon>Magnoliopsida</taxon>
        <taxon>eudicotyledons</taxon>
        <taxon>Gunneridae</taxon>
        <taxon>Pentapetalae</taxon>
        <taxon>rosids</taxon>
        <taxon>malvids</taxon>
        <taxon>Myrtales</taxon>
        <taxon>Lythraceae</taxon>
        <taxon>Punica</taxon>
    </lineage>
</organism>
<accession>A0A6P8EKN9</accession>
<dbReference type="InterPro" id="IPR025110">
    <property type="entry name" value="AMP-bd_C"/>
</dbReference>
<dbReference type="SUPFAM" id="SSF56801">
    <property type="entry name" value="Acetyl-CoA synthetase-like"/>
    <property type="match status" value="1"/>
</dbReference>
<dbReference type="Pfam" id="PF00501">
    <property type="entry name" value="AMP-binding"/>
    <property type="match status" value="1"/>
</dbReference>
<name>A0A6P8EKN9_PUNGR</name>
<feature type="domain" description="AMP-binding enzyme C-terminal" evidence="3">
    <location>
        <begin position="448"/>
        <end position="542"/>
    </location>
</feature>
<feature type="region of interest" description="Disordered" evidence="1">
    <location>
        <begin position="346"/>
        <end position="372"/>
    </location>
</feature>
<dbReference type="GeneID" id="116214625"/>
<protein>
    <submittedName>
        <fullName evidence="5">2-succinylbenzoate--CoA ligase, chloroplastic/peroxisomal isoform X1</fullName>
    </submittedName>
</protein>
<evidence type="ECO:0000259" key="3">
    <source>
        <dbReference type="Pfam" id="PF13193"/>
    </source>
</evidence>